<dbReference type="PANTHER" id="PTHR33164">
    <property type="entry name" value="TRANSCRIPTIONAL REGULATOR, MARR FAMILY"/>
    <property type="match status" value="1"/>
</dbReference>
<dbReference type="Gene3D" id="1.10.10.10">
    <property type="entry name" value="Winged helix-like DNA-binding domain superfamily/Winged helix DNA-binding domain"/>
    <property type="match status" value="1"/>
</dbReference>
<dbReference type="EMBL" id="JAVREY010000004">
    <property type="protein sequence ID" value="MDT0462488.1"/>
    <property type="molecule type" value="Genomic_DNA"/>
</dbReference>
<reference evidence="4" key="1">
    <citation type="submission" date="2023-07" db="EMBL/GenBank/DDBJ databases">
        <title>30 novel species of actinomycetes from the DSMZ collection.</title>
        <authorList>
            <person name="Nouioui I."/>
        </authorList>
    </citation>
    <scope>NUCLEOTIDE SEQUENCE [LARGE SCALE GENOMIC DNA]</scope>
    <source>
        <strain evidence="4">DSM 41699</strain>
    </source>
</reference>
<dbReference type="RefSeq" id="WP_311692485.1">
    <property type="nucleotide sequence ID" value="NZ_JAVREY010000004.1"/>
</dbReference>
<protein>
    <submittedName>
        <fullName evidence="3">MarR family winged helix-turn-helix transcriptional regulator</fullName>
    </submittedName>
</protein>
<dbReference type="SMART" id="SM00347">
    <property type="entry name" value="HTH_MARR"/>
    <property type="match status" value="1"/>
</dbReference>
<evidence type="ECO:0000256" key="1">
    <source>
        <dbReference type="SAM" id="MobiDB-lite"/>
    </source>
</evidence>
<name>A0ABU2TNH3_9ACTN</name>
<feature type="region of interest" description="Disordered" evidence="1">
    <location>
        <begin position="1"/>
        <end position="27"/>
    </location>
</feature>
<evidence type="ECO:0000313" key="4">
    <source>
        <dbReference type="Proteomes" id="UP001183809"/>
    </source>
</evidence>
<dbReference type="InterPro" id="IPR000835">
    <property type="entry name" value="HTH_MarR-typ"/>
</dbReference>
<evidence type="ECO:0000313" key="3">
    <source>
        <dbReference type="EMBL" id="MDT0462488.1"/>
    </source>
</evidence>
<organism evidence="3 4">
    <name type="scientific">Streptomyces gibsoniae</name>
    <dbReference type="NCBI Taxonomy" id="3075529"/>
    <lineage>
        <taxon>Bacteria</taxon>
        <taxon>Bacillati</taxon>
        <taxon>Actinomycetota</taxon>
        <taxon>Actinomycetes</taxon>
        <taxon>Kitasatosporales</taxon>
        <taxon>Streptomycetaceae</taxon>
        <taxon>Streptomyces</taxon>
    </lineage>
</organism>
<accession>A0ABU2TNH3</accession>
<dbReference type="Proteomes" id="UP001183809">
    <property type="component" value="Unassembled WGS sequence"/>
</dbReference>
<comment type="caution">
    <text evidence="3">The sequence shown here is derived from an EMBL/GenBank/DDBJ whole genome shotgun (WGS) entry which is preliminary data.</text>
</comment>
<proteinExistence type="predicted"/>
<dbReference type="InterPro" id="IPR036390">
    <property type="entry name" value="WH_DNA-bd_sf"/>
</dbReference>
<dbReference type="SUPFAM" id="SSF46785">
    <property type="entry name" value="Winged helix' DNA-binding domain"/>
    <property type="match status" value="1"/>
</dbReference>
<evidence type="ECO:0000259" key="2">
    <source>
        <dbReference type="SMART" id="SM00347"/>
    </source>
</evidence>
<dbReference type="InterPro" id="IPR039422">
    <property type="entry name" value="MarR/SlyA-like"/>
</dbReference>
<gene>
    <name evidence="3" type="ORF">RM764_05610</name>
</gene>
<dbReference type="PANTHER" id="PTHR33164:SF99">
    <property type="entry name" value="MARR FAMILY REGULATORY PROTEIN"/>
    <property type="match status" value="1"/>
</dbReference>
<dbReference type="InterPro" id="IPR036388">
    <property type="entry name" value="WH-like_DNA-bd_sf"/>
</dbReference>
<keyword evidence="4" id="KW-1185">Reference proteome</keyword>
<feature type="domain" description="HTH marR-type" evidence="2">
    <location>
        <begin position="54"/>
        <end position="157"/>
    </location>
</feature>
<sequence length="176" mass="19133">MENEATGPQDAAPPSPADGDDDRNDDLGIDHELLHGWKLVEEGFLATHESLASELGERFDLGKGSADVLMRLLIAPERRMPMTRLAHEAGMSSGGFTKLADRLCGADLARRVSCEEDRRVIYLELTTEGQDTARAISLTATQLLRARVLTALGDDGFRALTEAMRALRDANRGSAE</sequence>